<name>A0A2Z3RVN3_9MICO</name>
<protein>
    <recommendedName>
        <fullName evidence="4">Pilus assembly protein TadE</fullName>
    </recommendedName>
</protein>
<evidence type="ECO:0000256" key="1">
    <source>
        <dbReference type="SAM" id="Phobius"/>
    </source>
</evidence>
<proteinExistence type="predicted"/>
<feature type="transmembrane region" description="Helical" evidence="1">
    <location>
        <begin position="15"/>
        <end position="36"/>
    </location>
</feature>
<sequence>MLSRSEGSVTAELAMVLPAIILVLGVCLQAVGALGIQLTNSALARQAARELSRGVDVSVVASSLSQANSHASLRHSTEGDLVCVSLSQSTGVGPLSWLLAEVQVRECVINAQ</sequence>
<reference evidence="2 3" key="1">
    <citation type="submission" date="2017-10" db="EMBL/GenBank/DDBJ databases">
        <title>Genome of an Actinobacterium that displays light-enhanced growth.</title>
        <authorList>
            <person name="Maresca J.A."/>
            <person name="Hempel P."/>
            <person name="Shevchenko O."/>
            <person name="Miller K.J."/>
            <person name="Hahn M.W."/>
        </authorList>
    </citation>
    <scope>NUCLEOTIDE SEQUENCE [LARGE SCALE GENOMIC DNA]</scope>
    <source>
        <strain evidence="2 3">MWH-Mo1</strain>
    </source>
</reference>
<keyword evidence="1" id="KW-0812">Transmembrane</keyword>
<organism evidence="2 3">
    <name type="scientific">Aurantimicrobium photophilum</name>
    <dbReference type="NCBI Taxonomy" id="1987356"/>
    <lineage>
        <taxon>Bacteria</taxon>
        <taxon>Bacillati</taxon>
        <taxon>Actinomycetota</taxon>
        <taxon>Actinomycetes</taxon>
        <taxon>Micrococcales</taxon>
        <taxon>Microbacteriaceae</taxon>
        <taxon>Aurantimicrobium</taxon>
    </lineage>
</organism>
<evidence type="ECO:0000313" key="2">
    <source>
        <dbReference type="EMBL" id="AWR20937.1"/>
    </source>
</evidence>
<gene>
    <name evidence="2" type="ORF">AURMO_00319</name>
</gene>
<dbReference type="AlphaFoldDB" id="A0A2Z3RVN3"/>
<keyword evidence="1" id="KW-1133">Transmembrane helix</keyword>
<accession>A0A2Z3RVN3</accession>
<dbReference type="RefSeq" id="WP_110232834.1">
    <property type="nucleotide sequence ID" value="NZ_CP023994.1"/>
</dbReference>
<dbReference type="NCBIfam" id="NF041390">
    <property type="entry name" value="TadE_Rv3655c"/>
    <property type="match status" value="1"/>
</dbReference>
<dbReference type="KEGG" id="aum:AURMO_00319"/>
<evidence type="ECO:0000313" key="3">
    <source>
        <dbReference type="Proteomes" id="UP000246894"/>
    </source>
</evidence>
<dbReference type="Proteomes" id="UP000246894">
    <property type="component" value="Chromosome"/>
</dbReference>
<dbReference type="OrthoDB" id="5116459at2"/>
<dbReference type="InterPro" id="IPR049790">
    <property type="entry name" value="Rv3655c/TadE"/>
</dbReference>
<keyword evidence="1" id="KW-0472">Membrane</keyword>
<keyword evidence="3" id="KW-1185">Reference proteome</keyword>
<evidence type="ECO:0008006" key="4">
    <source>
        <dbReference type="Google" id="ProtNLM"/>
    </source>
</evidence>
<dbReference type="EMBL" id="CP023994">
    <property type="protein sequence ID" value="AWR20937.1"/>
    <property type="molecule type" value="Genomic_DNA"/>
</dbReference>